<evidence type="ECO:0000256" key="1">
    <source>
        <dbReference type="ARBA" id="ARBA00010638"/>
    </source>
</evidence>
<reference evidence="6" key="1">
    <citation type="journal article" date="2021" name="PeerJ">
        <title>Extensive microbial diversity within the chicken gut microbiome revealed by metagenomics and culture.</title>
        <authorList>
            <person name="Gilroy R."/>
            <person name="Ravi A."/>
            <person name="Getino M."/>
            <person name="Pursley I."/>
            <person name="Horton D.L."/>
            <person name="Alikhan N.F."/>
            <person name="Baker D."/>
            <person name="Gharbi K."/>
            <person name="Hall N."/>
            <person name="Watson M."/>
            <person name="Adriaenssens E.M."/>
            <person name="Foster-Nyarko E."/>
            <person name="Jarju S."/>
            <person name="Secka A."/>
            <person name="Antonio M."/>
            <person name="Oren A."/>
            <person name="Chaudhuri R.R."/>
            <person name="La Ragione R."/>
            <person name="Hildebrand F."/>
            <person name="Pallen M.J."/>
        </authorList>
    </citation>
    <scope>NUCLEOTIDE SEQUENCE</scope>
    <source>
        <strain evidence="6">CHK179-5677</strain>
    </source>
</reference>
<proteinExistence type="inferred from homology"/>
<evidence type="ECO:0000313" key="6">
    <source>
        <dbReference type="EMBL" id="HJG86567.1"/>
    </source>
</evidence>
<dbReference type="EC" id="6.3.3.2" evidence="5"/>
<organism evidence="6 7">
    <name type="scientific">Pseudoflavonifractor capillosus</name>
    <dbReference type="NCBI Taxonomy" id="106588"/>
    <lineage>
        <taxon>Bacteria</taxon>
        <taxon>Bacillati</taxon>
        <taxon>Bacillota</taxon>
        <taxon>Clostridia</taxon>
        <taxon>Eubacteriales</taxon>
        <taxon>Oscillospiraceae</taxon>
        <taxon>Pseudoflavonifractor</taxon>
    </lineage>
</organism>
<evidence type="ECO:0000313" key="7">
    <source>
        <dbReference type="Proteomes" id="UP000760668"/>
    </source>
</evidence>
<feature type="binding site" evidence="4">
    <location>
        <begin position="10"/>
        <end position="14"/>
    </location>
    <ligand>
        <name>ATP</name>
        <dbReference type="ChEBI" id="CHEBI:30616"/>
    </ligand>
</feature>
<feature type="binding site" evidence="4">
    <location>
        <position position="61"/>
    </location>
    <ligand>
        <name>substrate</name>
    </ligand>
</feature>
<dbReference type="AlphaFoldDB" id="A0A921MLS7"/>
<dbReference type="PANTHER" id="PTHR23407">
    <property type="entry name" value="ATPASE INHIBITOR/5-FORMYLTETRAHYDROFOLATE CYCLO-LIGASE"/>
    <property type="match status" value="1"/>
</dbReference>
<dbReference type="InterPro" id="IPR037171">
    <property type="entry name" value="NagB/RpiA_transferase-like"/>
</dbReference>
<dbReference type="GO" id="GO:0046872">
    <property type="term" value="F:metal ion binding"/>
    <property type="evidence" value="ECO:0007669"/>
    <property type="project" value="UniProtKB-KW"/>
</dbReference>
<comment type="caution">
    <text evidence="6">The sequence shown here is derived from an EMBL/GenBank/DDBJ whole genome shotgun (WGS) entry which is preliminary data.</text>
</comment>
<name>A0A921MLS7_9FIRM</name>
<dbReference type="PIRSF" id="PIRSF006806">
    <property type="entry name" value="FTHF_cligase"/>
    <property type="match status" value="1"/>
</dbReference>
<protein>
    <recommendedName>
        <fullName evidence="5">5-formyltetrahydrofolate cyclo-ligase</fullName>
        <ecNumber evidence="5">6.3.3.2</ecNumber>
    </recommendedName>
</protein>
<dbReference type="RefSeq" id="WP_295368705.1">
    <property type="nucleotide sequence ID" value="NZ_DYUC01000057.1"/>
</dbReference>
<comment type="cofactor">
    <cofactor evidence="5">
        <name>Mg(2+)</name>
        <dbReference type="ChEBI" id="CHEBI:18420"/>
    </cofactor>
</comment>
<sequence>MPSTSITEEKAALRRAVRARLSAMSPEERAESDGILFRRFLALPGLAAADRVLLFCGMGTEPDTARLIPALLDRGKQVLLPRCLPGRGLEARRVTEESALIRHRYGMLEPGEDCPLAARESIDLILVPGLCFDRLGYRLGQGGGYYDRYLAGYAGSTVGLCRRAVLQEAVPREAHDRPVDLVVTDGEPVPG</sequence>
<keyword evidence="3 4" id="KW-0067">ATP-binding</keyword>
<comment type="similarity">
    <text evidence="1 5">Belongs to the 5-formyltetrahydrofolate cyclo-ligase family.</text>
</comment>
<keyword evidence="2 4" id="KW-0547">Nucleotide-binding</keyword>
<evidence type="ECO:0000256" key="3">
    <source>
        <dbReference type="ARBA" id="ARBA00022840"/>
    </source>
</evidence>
<dbReference type="PANTHER" id="PTHR23407:SF1">
    <property type="entry name" value="5-FORMYLTETRAHYDROFOLATE CYCLO-LIGASE"/>
    <property type="match status" value="1"/>
</dbReference>
<dbReference type="Gene3D" id="3.40.50.10420">
    <property type="entry name" value="NagB/RpiA/CoA transferase-like"/>
    <property type="match status" value="1"/>
</dbReference>
<dbReference type="EMBL" id="DYUC01000057">
    <property type="protein sequence ID" value="HJG86567.1"/>
    <property type="molecule type" value="Genomic_DNA"/>
</dbReference>
<dbReference type="GO" id="GO:0030272">
    <property type="term" value="F:5-formyltetrahydrofolate cyclo-ligase activity"/>
    <property type="evidence" value="ECO:0007669"/>
    <property type="project" value="UniProtKB-EC"/>
</dbReference>
<keyword evidence="6" id="KW-0436">Ligase</keyword>
<dbReference type="Pfam" id="PF01812">
    <property type="entry name" value="5-FTHF_cyc-lig"/>
    <property type="match status" value="1"/>
</dbReference>
<dbReference type="GO" id="GO:0005524">
    <property type="term" value="F:ATP binding"/>
    <property type="evidence" value="ECO:0007669"/>
    <property type="project" value="UniProtKB-KW"/>
</dbReference>
<accession>A0A921MLS7</accession>
<dbReference type="SUPFAM" id="SSF100950">
    <property type="entry name" value="NagB/RpiA/CoA transferase-like"/>
    <property type="match status" value="1"/>
</dbReference>
<evidence type="ECO:0000256" key="2">
    <source>
        <dbReference type="ARBA" id="ARBA00022741"/>
    </source>
</evidence>
<evidence type="ECO:0000256" key="4">
    <source>
        <dbReference type="PIRSR" id="PIRSR006806-1"/>
    </source>
</evidence>
<evidence type="ECO:0000256" key="5">
    <source>
        <dbReference type="RuleBase" id="RU361279"/>
    </source>
</evidence>
<keyword evidence="5" id="KW-0479">Metal-binding</keyword>
<gene>
    <name evidence="6" type="ORF">K8V01_06045</name>
</gene>
<dbReference type="GO" id="GO:0035999">
    <property type="term" value="P:tetrahydrofolate interconversion"/>
    <property type="evidence" value="ECO:0007669"/>
    <property type="project" value="TreeGrafter"/>
</dbReference>
<dbReference type="InterPro" id="IPR002698">
    <property type="entry name" value="FTHF_cligase"/>
</dbReference>
<reference evidence="6" key="2">
    <citation type="submission" date="2021-09" db="EMBL/GenBank/DDBJ databases">
        <authorList>
            <person name="Gilroy R."/>
        </authorList>
    </citation>
    <scope>NUCLEOTIDE SEQUENCE</scope>
    <source>
        <strain evidence="6">CHK179-5677</strain>
    </source>
</reference>
<keyword evidence="5" id="KW-0460">Magnesium</keyword>
<feature type="binding site" evidence="4">
    <location>
        <begin position="138"/>
        <end position="146"/>
    </location>
    <ligand>
        <name>ATP</name>
        <dbReference type="ChEBI" id="CHEBI:30616"/>
    </ligand>
</feature>
<dbReference type="GO" id="GO:0009396">
    <property type="term" value="P:folic acid-containing compound biosynthetic process"/>
    <property type="evidence" value="ECO:0007669"/>
    <property type="project" value="TreeGrafter"/>
</dbReference>
<dbReference type="InterPro" id="IPR024185">
    <property type="entry name" value="FTHF_cligase-like_sf"/>
</dbReference>
<comment type="catalytic activity">
    <reaction evidence="5">
        <text>(6S)-5-formyl-5,6,7,8-tetrahydrofolate + ATP = (6R)-5,10-methenyltetrahydrofolate + ADP + phosphate</text>
        <dbReference type="Rhea" id="RHEA:10488"/>
        <dbReference type="ChEBI" id="CHEBI:30616"/>
        <dbReference type="ChEBI" id="CHEBI:43474"/>
        <dbReference type="ChEBI" id="CHEBI:57455"/>
        <dbReference type="ChEBI" id="CHEBI:57457"/>
        <dbReference type="ChEBI" id="CHEBI:456216"/>
        <dbReference type="EC" id="6.3.3.2"/>
    </reaction>
</comment>
<dbReference type="NCBIfam" id="TIGR02727">
    <property type="entry name" value="MTHFS_bact"/>
    <property type="match status" value="1"/>
</dbReference>
<dbReference type="Proteomes" id="UP000760668">
    <property type="component" value="Unassembled WGS sequence"/>
</dbReference>